<keyword evidence="1" id="KW-0472">Membrane</keyword>
<gene>
    <name evidence="2" type="ORF">A8F95_01415</name>
</gene>
<evidence type="ECO:0000313" key="2">
    <source>
        <dbReference type="EMBL" id="OCA92402.1"/>
    </source>
</evidence>
<proteinExistence type="predicted"/>
<name>A0A1B9B8K8_9BACI</name>
<evidence type="ECO:0000256" key="1">
    <source>
        <dbReference type="SAM" id="Phobius"/>
    </source>
</evidence>
<dbReference type="AlphaFoldDB" id="A0A1B9B8K8"/>
<comment type="caution">
    <text evidence="2">The sequence shown here is derived from an EMBL/GenBank/DDBJ whole genome shotgun (WGS) entry which is preliminary data.</text>
</comment>
<accession>A0A1B9B8K8</accession>
<keyword evidence="1" id="KW-0812">Transmembrane</keyword>
<dbReference type="EMBL" id="MAYT01000001">
    <property type="protein sequence ID" value="OCA92402.1"/>
    <property type="molecule type" value="Genomic_DNA"/>
</dbReference>
<sequence length="207" mass="23614">MLVDINLLPEKEKKRASILIPFLLLLLLIIAGAGTFLWIQTKKNEVESVDSKLKTTVQLRETLEMSQNEPKGDEEDVKKLNDAIVWAETKKLKAVPVLNHLISLLPERGFFLEYSYTANETVRLGVQFDTSRQAAYYLSELKASEWVADAKIIAVTTSVDEEEKEAKKLLEITDALPRYGVEYEVALDKAFILEKQQSEEREKRGEK</sequence>
<organism evidence="2 3">
    <name type="scientific">Pseudobacillus wudalianchiensis</name>
    <dbReference type="NCBI Taxonomy" id="1743143"/>
    <lineage>
        <taxon>Bacteria</taxon>
        <taxon>Bacillati</taxon>
        <taxon>Bacillota</taxon>
        <taxon>Bacilli</taxon>
        <taxon>Bacillales</taxon>
        <taxon>Bacillaceae</taxon>
        <taxon>Pseudobacillus</taxon>
    </lineage>
</organism>
<keyword evidence="3" id="KW-1185">Reference proteome</keyword>
<feature type="transmembrane region" description="Helical" evidence="1">
    <location>
        <begin position="18"/>
        <end position="39"/>
    </location>
</feature>
<protein>
    <recommendedName>
        <fullName evidence="4">Fimbrial assembly protein</fullName>
    </recommendedName>
</protein>
<evidence type="ECO:0008006" key="4">
    <source>
        <dbReference type="Google" id="ProtNLM"/>
    </source>
</evidence>
<reference evidence="3" key="1">
    <citation type="submission" date="2016-05" db="EMBL/GenBank/DDBJ databases">
        <authorList>
            <person name="Liu B."/>
            <person name="Wang J."/>
            <person name="Zhu Y."/>
            <person name="Liu G."/>
            <person name="Chen Q."/>
            <person name="Chen Z."/>
            <person name="Lan J."/>
            <person name="Che J."/>
            <person name="Ge C."/>
            <person name="Shi H."/>
            <person name="Pan Z."/>
            <person name="Liu X."/>
        </authorList>
    </citation>
    <scope>NUCLEOTIDE SEQUENCE [LARGE SCALE GENOMIC DNA]</scope>
    <source>
        <strain evidence="3">FJAT-27215</strain>
    </source>
</reference>
<dbReference type="RefSeq" id="WP_065408913.1">
    <property type="nucleotide sequence ID" value="NZ_MAYT01000001.1"/>
</dbReference>
<evidence type="ECO:0000313" key="3">
    <source>
        <dbReference type="Proteomes" id="UP000092578"/>
    </source>
</evidence>
<keyword evidence="1" id="KW-1133">Transmembrane helix</keyword>
<dbReference type="Proteomes" id="UP000092578">
    <property type="component" value="Unassembled WGS sequence"/>
</dbReference>